<evidence type="ECO:0000313" key="2">
    <source>
        <dbReference type="EMBL" id="BCI62181.1"/>
    </source>
</evidence>
<reference evidence="3" key="1">
    <citation type="submission" date="2020-07" db="EMBL/GenBank/DDBJ databases">
        <title>Complete genome sequencing of Coprobacter sp. strain 2CBH44.</title>
        <authorList>
            <person name="Sakamoto M."/>
            <person name="Murakami T."/>
            <person name="Mori H."/>
        </authorList>
    </citation>
    <scope>NUCLEOTIDE SEQUENCE [LARGE SCALE GENOMIC DNA]</scope>
    <source>
        <strain evidence="3">2CBH44</strain>
    </source>
</reference>
<dbReference type="CDD" id="cd04908">
    <property type="entry name" value="ACT_Bt0572_1"/>
    <property type="match status" value="1"/>
</dbReference>
<accession>A0A7G1HUI1</accession>
<feature type="domain" description="ACT" evidence="1">
    <location>
        <begin position="1"/>
        <end position="140"/>
    </location>
</feature>
<dbReference type="EMBL" id="AP023322">
    <property type="protein sequence ID" value="BCI62181.1"/>
    <property type="molecule type" value="Genomic_DNA"/>
</dbReference>
<evidence type="ECO:0000259" key="1">
    <source>
        <dbReference type="Pfam" id="PF19571"/>
    </source>
</evidence>
<sequence>MIIKQLSVFLENKTGRINEVTSVLGNAGINLSAFSMAENAEFGILRVIVSDPDKAYKLLKDNHFGVTLTEVVCLNCPNTPGALSKALHYLSEAGVFIEYMYAFSSGDVAHVVIRPNDINMCIDILRRHSLELMAAHQLYQL</sequence>
<dbReference type="InterPro" id="IPR045865">
    <property type="entry name" value="ACT-like_dom_sf"/>
</dbReference>
<dbReference type="PANTHER" id="PTHR40099:SF1">
    <property type="entry name" value="ACETOLACTATE SYNTHASE, SMALL SUBUNIT"/>
    <property type="match status" value="1"/>
</dbReference>
<dbReference type="SUPFAM" id="SSF55021">
    <property type="entry name" value="ACT-like"/>
    <property type="match status" value="2"/>
</dbReference>
<dbReference type="Pfam" id="PF19571">
    <property type="entry name" value="ACT_8"/>
    <property type="match status" value="1"/>
</dbReference>
<keyword evidence="3" id="KW-1185">Reference proteome</keyword>
<organism evidence="2 3">
    <name type="scientific">Coprobacter secundus subsp. similis</name>
    <dbReference type="NCBI Taxonomy" id="2751153"/>
    <lineage>
        <taxon>Bacteria</taxon>
        <taxon>Pseudomonadati</taxon>
        <taxon>Bacteroidota</taxon>
        <taxon>Bacteroidia</taxon>
        <taxon>Bacteroidales</taxon>
        <taxon>Barnesiellaceae</taxon>
        <taxon>Coprobacter</taxon>
    </lineage>
</organism>
<dbReference type="InterPro" id="IPR045739">
    <property type="entry name" value="ACT_dom_pair"/>
</dbReference>
<dbReference type="AlphaFoldDB" id="A0A7G1HUI1"/>
<evidence type="ECO:0000313" key="3">
    <source>
        <dbReference type="Proteomes" id="UP000594042"/>
    </source>
</evidence>
<dbReference type="Gene3D" id="3.30.2130.10">
    <property type="entry name" value="VC0802-like"/>
    <property type="match status" value="1"/>
</dbReference>
<gene>
    <name evidence="2" type="ORF">Cop2CBH44_05340</name>
</gene>
<name>A0A7G1HUI1_9BACT</name>
<dbReference type="CDD" id="cd04882">
    <property type="entry name" value="ACT_Bt0572_2"/>
    <property type="match status" value="1"/>
</dbReference>
<protein>
    <recommendedName>
        <fullName evidence="1">ACT domain-containing protein</fullName>
    </recommendedName>
</protein>
<dbReference type="KEGG" id="copr:Cop2CBH44_05340"/>
<dbReference type="Proteomes" id="UP000594042">
    <property type="component" value="Chromosome"/>
</dbReference>
<proteinExistence type="predicted"/>
<dbReference type="RefSeq" id="WP_021930151.1">
    <property type="nucleotide sequence ID" value="NZ_AP023322.1"/>
</dbReference>
<dbReference type="PANTHER" id="PTHR40099">
    <property type="entry name" value="ACETOLACTATE SYNTHASE, SMALL SUBUNIT"/>
    <property type="match status" value="1"/>
</dbReference>